<dbReference type="SUPFAM" id="SSF55681">
    <property type="entry name" value="Class II aaRS and biotin synthetases"/>
    <property type="match status" value="1"/>
</dbReference>
<proteinExistence type="predicted"/>
<evidence type="ECO:0000313" key="7">
    <source>
        <dbReference type="EMBL" id="QFG74860.1"/>
    </source>
</evidence>
<dbReference type="GO" id="GO:0004815">
    <property type="term" value="F:aspartate-tRNA ligase activity"/>
    <property type="evidence" value="ECO:0007669"/>
    <property type="project" value="TreeGrafter"/>
</dbReference>
<evidence type="ECO:0000256" key="2">
    <source>
        <dbReference type="ARBA" id="ARBA00022741"/>
    </source>
</evidence>
<dbReference type="GO" id="GO:0005524">
    <property type="term" value="F:ATP binding"/>
    <property type="evidence" value="ECO:0007669"/>
    <property type="project" value="UniProtKB-KW"/>
</dbReference>
<dbReference type="InterPro" id="IPR004364">
    <property type="entry name" value="Aa-tRNA-synt_II"/>
</dbReference>
<dbReference type="InterPro" id="IPR045864">
    <property type="entry name" value="aa-tRNA-synth_II/BPL/LPL"/>
</dbReference>
<accession>A0A5J6VLD0</accession>
<feature type="domain" description="Aminoacyl-tRNA synthetase class II (D/K/N)" evidence="6">
    <location>
        <begin position="32"/>
        <end position="316"/>
    </location>
</feature>
<keyword evidence="4" id="KW-0648">Protein biosynthesis</keyword>
<organism evidence="7">
    <name type="scientific">Megaviridae environmental sample</name>
    <dbReference type="NCBI Taxonomy" id="1737588"/>
    <lineage>
        <taxon>Viruses</taxon>
        <taxon>Varidnaviria</taxon>
        <taxon>Bamfordvirae</taxon>
        <taxon>Nucleocytoviricota</taxon>
        <taxon>Megaviricetes</taxon>
        <taxon>Imitervirales</taxon>
        <taxon>Mimiviridae</taxon>
        <taxon>environmental samples</taxon>
    </lineage>
</organism>
<keyword evidence="1" id="KW-0436">Ligase</keyword>
<protein>
    <submittedName>
        <fullName evidence="7">tRNA synthetase class II</fullName>
    </submittedName>
</protein>
<evidence type="ECO:0000259" key="6">
    <source>
        <dbReference type="Pfam" id="PF00152"/>
    </source>
</evidence>
<name>A0A5J6VLD0_9VIRU</name>
<keyword evidence="2" id="KW-0547">Nucleotide-binding</keyword>
<dbReference type="Gene3D" id="3.30.930.10">
    <property type="entry name" value="Bira Bifunctional Protein, Domain 2"/>
    <property type="match status" value="1"/>
</dbReference>
<evidence type="ECO:0000256" key="3">
    <source>
        <dbReference type="ARBA" id="ARBA00022840"/>
    </source>
</evidence>
<sequence length="334" mass="38561">MQNVGQVKEEVETDMLKQKITSKYIDTNDYTMVIKKLRAFFETKGFLEVHTQNRLSILAACEDPTTITKFNYNGHVWPMPQTGQMWLEWEMLNHPDRAPGYYCISTSYRNEPNPVEGRHELIFPMFEFELKGGIEELQTLEEELLTHLGFGKEYFNINIVKNKPDAATTNFGNVSSEIRYPEIEYDDAKLKFGVNELENEHEDKLCKENGSVCLLKNFPNTTSPFWNMRQNEAKTHANKIDVLLHGMETIGSAERSTDVEEMRKQFHNISDGGYAEILYNNFTKERVESELNDFLSFNFFQRSGGGIGVTRLIRAMKLSNLLHDKQVVEEATAL</sequence>
<keyword evidence="3" id="KW-0067">ATP-binding</keyword>
<keyword evidence="5 7" id="KW-0030">Aminoacyl-tRNA synthetase</keyword>
<evidence type="ECO:0000256" key="4">
    <source>
        <dbReference type="ARBA" id="ARBA00022917"/>
    </source>
</evidence>
<dbReference type="Pfam" id="PF00152">
    <property type="entry name" value="tRNA-synt_2"/>
    <property type="match status" value="1"/>
</dbReference>
<reference evidence="7" key="1">
    <citation type="journal article" date="2019" name="Philos. Trans. R. Soc. Lond., B, Biol. Sci.">
        <title>Targeted metagenomic recovery of four divergent viruses reveals shared and distinctive characteristics of giant viruses of marine eukaryotes.</title>
        <authorList>
            <person name="Needham D.M."/>
            <person name="Poirier C."/>
            <person name="Hehenberger E."/>
            <person name="Jimenez V."/>
            <person name="Swalwell J.E."/>
            <person name="Santoro A.E."/>
            <person name="Worden A.Z."/>
        </authorList>
    </citation>
    <scope>NUCLEOTIDE SEQUENCE</scope>
    <source>
        <strain evidence="7">OPacV-421</strain>
    </source>
</reference>
<dbReference type="PANTHER" id="PTHR22594">
    <property type="entry name" value="ASPARTYL/LYSYL-TRNA SYNTHETASE"/>
    <property type="match status" value="1"/>
</dbReference>
<dbReference type="EMBL" id="MN448295">
    <property type="protein sequence ID" value="QFG74860.1"/>
    <property type="molecule type" value="Genomic_DNA"/>
</dbReference>
<dbReference type="PANTHER" id="PTHR22594:SF5">
    <property type="entry name" value="ASPARTATE--TRNA LIGASE, MITOCHONDRIAL"/>
    <property type="match status" value="1"/>
</dbReference>
<evidence type="ECO:0000256" key="1">
    <source>
        <dbReference type="ARBA" id="ARBA00022598"/>
    </source>
</evidence>
<evidence type="ECO:0000256" key="5">
    <source>
        <dbReference type="ARBA" id="ARBA00023146"/>
    </source>
</evidence>